<comment type="pathway">
    <text evidence="7 9">tRNA modification; N(7)-methylguanine-tRNA biosynthesis.</text>
</comment>
<evidence type="ECO:0000256" key="1">
    <source>
        <dbReference type="ARBA" id="ARBA00000142"/>
    </source>
</evidence>
<dbReference type="PANTHER" id="PTHR23417">
    <property type="entry name" value="3-DEOXY-D-MANNO-OCTULOSONIC-ACID TRANSFERASE/TRNA GUANINE-N 7 - -METHYLTRANSFERASE"/>
    <property type="match status" value="1"/>
</dbReference>
<dbReference type="Pfam" id="PF02390">
    <property type="entry name" value="Methyltransf_4"/>
    <property type="match status" value="1"/>
</dbReference>
<dbReference type="EC" id="2.1.1.33" evidence="9"/>
<evidence type="ECO:0000313" key="10">
    <source>
        <dbReference type="EMBL" id="RLK46540.1"/>
    </source>
</evidence>
<reference evidence="10 11" key="1">
    <citation type="submission" date="2018-10" db="EMBL/GenBank/DDBJ databases">
        <title>Genomic Encyclopedia of Type Strains, Phase IV (KMG-IV): sequencing the most valuable type-strain genomes for metagenomic binning, comparative biology and taxonomic classification.</title>
        <authorList>
            <person name="Goeker M."/>
        </authorList>
    </citation>
    <scope>NUCLEOTIDE SEQUENCE [LARGE SCALE GENOMIC DNA]</scope>
    <source>
        <strain evidence="10 11">DSM 12769</strain>
    </source>
</reference>
<dbReference type="Proteomes" id="UP000275461">
    <property type="component" value="Unassembled WGS sequence"/>
</dbReference>
<dbReference type="NCBIfam" id="TIGR00091">
    <property type="entry name" value="tRNA (guanosine(46)-N7)-methyltransferase TrmB"/>
    <property type="match status" value="1"/>
</dbReference>
<dbReference type="InterPro" id="IPR003358">
    <property type="entry name" value="tRNA_(Gua-N-7)_MeTrfase_Trmb"/>
</dbReference>
<dbReference type="InterPro" id="IPR055361">
    <property type="entry name" value="tRNA_methyltr_TrmB_bact"/>
</dbReference>
<dbReference type="UniPathway" id="UPA00989"/>
<dbReference type="InterPro" id="IPR029063">
    <property type="entry name" value="SAM-dependent_MTases_sf"/>
</dbReference>
<comment type="caution">
    <text evidence="10">The sequence shown here is derived from an EMBL/GenBank/DDBJ whole genome shotgun (WGS) entry which is preliminary data.</text>
</comment>
<accession>A0A498C053</accession>
<dbReference type="HAMAP" id="MF_01057">
    <property type="entry name" value="tRNA_methyltr_TrmB"/>
    <property type="match status" value="1"/>
</dbReference>
<comment type="function">
    <text evidence="2 9">Catalyzes the formation of N(7)-methylguanine at position 46 (m7G46) in tRNA.</text>
</comment>
<protein>
    <recommendedName>
        <fullName evidence="9">tRNA (guanine-N(7)-)-methyltransferase</fullName>
        <ecNumber evidence="9">2.1.1.33</ecNumber>
    </recommendedName>
    <alternativeName>
        <fullName evidence="9">tRNA (guanine(46)-N(7))-methyltransferase</fullName>
    </alternativeName>
    <alternativeName>
        <fullName evidence="9">tRNA(m7G46)-methyltransferase</fullName>
    </alternativeName>
</protein>
<keyword evidence="6 9" id="KW-0819">tRNA processing</keyword>
<dbReference type="RefSeq" id="WP_121443174.1">
    <property type="nucleotide sequence ID" value="NZ_RCDA01000006.1"/>
</dbReference>
<feature type="binding site" evidence="9">
    <location>
        <begin position="212"/>
        <end position="215"/>
    </location>
    <ligand>
        <name>substrate</name>
    </ligand>
</feature>
<dbReference type="AlphaFoldDB" id="A0A498C053"/>
<evidence type="ECO:0000256" key="3">
    <source>
        <dbReference type="ARBA" id="ARBA00022603"/>
    </source>
</evidence>
<dbReference type="GO" id="GO:0043527">
    <property type="term" value="C:tRNA methyltransferase complex"/>
    <property type="evidence" value="ECO:0007669"/>
    <property type="project" value="TreeGrafter"/>
</dbReference>
<dbReference type="CDD" id="cd02440">
    <property type="entry name" value="AdoMet_MTases"/>
    <property type="match status" value="1"/>
</dbReference>
<feature type="binding site" evidence="9">
    <location>
        <position position="176"/>
    </location>
    <ligand>
        <name>substrate</name>
    </ligand>
</feature>
<comment type="caution">
    <text evidence="9">Lacks conserved residue(s) required for the propagation of feature annotation.</text>
</comment>
<dbReference type="Gene3D" id="3.40.50.150">
    <property type="entry name" value="Vaccinia Virus protein VP39"/>
    <property type="match status" value="1"/>
</dbReference>
<comment type="similarity">
    <text evidence="8 9">Belongs to the class I-like SAM-binding methyltransferase superfamily. TrmB family.</text>
</comment>
<evidence type="ECO:0000256" key="7">
    <source>
        <dbReference type="ARBA" id="ARBA00060552"/>
    </source>
</evidence>
<keyword evidence="11" id="KW-1185">Reference proteome</keyword>
<organism evidence="10 11">
    <name type="scientific">Alkalispirillum mobile</name>
    <dbReference type="NCBI Taxonomy" id="85925"/>
    <lineage>
        <taxon>Bacteria</taxon>
        <taxon>Pseudomonadati</taxon>
        <taxon>Pseudomonadota</taxon>
        <taxon>Gammaproteobacteria</taxon>
        <taxon>Chromatiales</taxon>
        <taxon>Ectothiorhodospiraceae</taxon>
        <taxon>Alkalispirillum</taxon>
    </lineage>
</organism>
<dbReference type="EMBL" id="RCDA01000006">
    <property type="protein sequence ID" value="RLK46540.1"/>
    <property type="molecule type" value="Genomic_DNA"/>
</dbReference>
<feature type="binding site" evidence="9">
    <location>
        <position position="117"/>
    </location>
    <ligand>
        <name>S-adenosyl-L-methionine</name>
        <dbReference type="ChEBI" id="CHEBI:59789"/>
    </ligand>
</feature>
<evidence type="ECO:0000256" key="6">
    <source>
        <dbReference type="ARBA" id="ARBA00022694"/>
    </source>
</evidence>
<evidence type="ECO:0000256" key="8">
    <source>
        <dbReference type="ARBA" id="ARBA00060767"/>
    </source>
</evidence>
<dbReference type="PANTHER" id="PTHR23417:SF14">
    <property type="entry name" value="PENTACOTRIPEPTIDE-REPEAT REGION OF PRORP DOMAIN-CONTAINING PROTEIN"/>
    <property type="match status" value="1"/>
</dbReference>
<dbReference type="FunFam" id="3.40.50.150:FF:000035">
    <property type="entry name" value="tRNA (guanine-N(7)-)-methyltransferase"/>
    <property type="match status" value="1"/>
</dbReference>
<name>A0A498C053_9GAMM</name>
<dbReference type="PROSITE" id="PS51625">
    <property type="entry name" value="SAM_MT_TRMB"/>
    <property type="match status" value="1"/>
</dbReference>
<evidence type="ECO:0000256" key="4">
    <source>
        <dbReference type="ARBA" id="ARBA00022679"/>
    </source>
</evidence>
<dbReference type="SUPFAM" id="SSF53335">
    <property type="entry name" value="S-adenosyl-L-methionine-dependent methyltransferases"/>
    <property type="match status" value="1"/>
</dbReference>
<feature type="binding site" evidence="9">
    <location>
        <position position="90"/>
    </location>
    <ligand>
        <name>S-adenosyl-L-methionine</name>
        <dbReference type="ChEBI" id="CHEBI:59789"/>
    </ligand>
</feature>
<evidence type="ECO:0000256" key="5">
    <source>
        <dbReference type="ARBA" id="ARBA00022691"/>
    </source>
</evidence>
<evidence type="ECO:0000256" key="2">
    <source>
        <dbReference type="ARBA" id="ARBA00003015"/>
    </source>
</evidence>
<keyword evidence="5 9" id="KW-0949">S-adenosyl-L-methionine</keyword>
<dbReference type="OrthoDB" id="9802090at2"/>
<feature type="binding site" evidence="9">
    <location>
        <position position="140"/>
    </location>
    <ligand>
        <name>S-adenosyl-L-methionine</name>
        <dbReference type="ChEBI" id="CHEBI:59789"/>
    </ligand>
</feature>
<evidence type="ECO:0000256" key="9">
    <source>
        <dbReference type="HAMAP-Rule" id="MF_01057"/>
    </source>
</evidence>
<sequence length="237" mass="26782">MAAGDEQTTGKRPIRSFVRREGRLTAGQQRALEVLWPMFGLEQPPADQPLDLDAAFGRQAPRVLEIGFGNGESLAEQAAAHPERDYLGIEVHRPGVGHLLMELEARGLSNVRVMMADAAEILRRHIPDGSLHGVQLYFPDPWPKKRHHKRRLVQPQWVREVAAKLAPGGFLHLATDWANYAEHMLDVLETEPALVNSCGPRQFSPRGERPETKFERRGLRKGHRVFDLYYRKPRAAG</sequence>
<proteinExistence type="inferred from homology"/>
<keyword evidence="3 9" id="KW-0489">Methyltransferase</keyword>
<feature type="binding site" evidence="9">
    <location>
        <position position="65"/>
    </location>
    <ligand>
        <name>S-adenosyl-L-methionine</name>
        <dbReference type="ChEBI" id="CHEBI:59789"/>
    </ligand>
</feature>
<comment type="catalytic activity">
    <reaction evidence="1 9">
        <text>guanosine(46) in tRNA + S-adenosyl-L-methionine = N(7)-methylguanosine(46) in tRNA + S-adenosyl-L-homocysteine</text>
        <dbReference type="Rhea" id="RHEA:42708"/>
        <dbReference type="Rhea" id="RHEA-COMP:10188"/>
        <dbReference type="Rhea" id="RHEA-COMP:10189"/>
        <dbReference type="ChEBI" id="CHEBI:57856"/>
        <dbReference type="ChEBI" id="CHEBI:59789"/>
        <dbReference type="ChEBI" id="CHEBI:74269"/>
        <dbReference type="ChEBI" id="CHEBI:74480"/>
        <dbReference type="EC" id="2.1.1.33"/>
    </reaction>
</comment>
<keyword evidence="4 9" id="KW-0808">Transferase</keyword>
<feature type="binding site" evidence="9">
    <location>
        <position position="144"/>
    </location>
    <ligand>
        <name>substrate</name>
    </ligand>
</feature>
<dbReference type="GO" id="GO:0008176">
    <property type="term" value="F:tRNA (guanine(46)-N7)-methyltransferase activity"/>
    <property type="evidence" value="ECO:0007669"/>
    <property type="project" value="UniProtKB-UniRule"/>
</dbReference>
<gene>
    <name evidence="9" type="primary">trmB</name>
    <name evidence="10" type="ORF">DFR31_2670</name>
</gene>
<evidence type="ECO:0000313" key="11">
    <source>
        <dbReference type="Proteomes" id="UP000275461"/>
    </source>
</evidence>